<protein>
    <recommendedName>
        <fullName evidence="4">Chemotaxis methyl-accepting receptor HlyB-like 4HB MCP domain-containing protein</fullName>
    </recommendedName>
</protein>
<feature type="chain" id="PRO_5021464616" description="Chemotaxis methyl-accepting receptor HlyB-like 4HB MCP domain-containing protein" evidence="1">
    <location>
        <begin position="31"/>
        <end position="194"/>
    </location>
</feature>
<comment type="caution">
    <text evidence="2">The sequence shown here is derived from an EMBL/GenBank/DDBJ whole genome shotgun (WGS) entry which is preliminary data.</text>
</comment>
<keyword evidence="1" id="KW-0732">Signal</keyword>
<reference evidence="2 3" key="1">
    <citation type="submission" date="2019-04" db="EMBL/GenBank/DDBJ databases">
        <title>Genome sequencing of Streptococcus rubneri DSM 26920(T).</title>
        <authorList>
            <person name="Kook J.-K."/>
            <person name="Park S.-N."/>
            <person name="Lim Y.K."/>
        </authorList>
    </citation>
    <scope>NUCLEOTIDE SEQUENCE [LARGE SCALE GENOMIC DNA]</scope>
    <source>
        <strain evidence="2 3">DSM 26920</strain>
    </source>
</reference>
<gene>
    <name evidence="2" type="ORF">E5S68_06845</name>
</gene>
<accession>A0A4Z1DYQ1</accession>
<feature type="signal peptide" evidence="1">
    <location>
        <begin position="1"/>
        <end position="30"/>
    </location>
</feature>
<evidence type="ECO:0008006" key="4">
    <source>
        <dbReference type="Google" id="ProtNLM"/>
    </source>
</evidence>
<proteinExistence type="predicted"/>
<sequence>MKKIKEFFKKISSKINVALIISLLALSASANFNRINSSNSKLESLYQNSIDYLINLEKKELLFVSKNEKSVSTKQEEIQINISDEFYYAVILDSINNNNKYAKELKDILKNVTTYHSLEIERLSATYALAVEKESNFDKKYIEENEKKISKIEEQQMKLTQNNKINLRDKYKEIVISYYFEEKEINRFKLFYFF</sequence>
<dbReference type="EMBL" id="SRRP01000001">
    <property type="protein sequence ID" value="TGN92629.1"/>
    <property type="molecule type" value="Genomic_DNA"/>
</dbReference>
<organism evidence="2 3">
    <name type="scientific">Streptococcus rubneri</name>
    <dbReference type="NCBI Taxonomy" id="1234680"/>
    <lineage>
        <taxon>Bacteria</taxon>
        <taxon>Bacillati</taxon>
        <taxon>Bacillota</taxon>
        <taxon>Bacilli</taxon>
        <taxon>Lactobacillales</taxon>
        <taxon>Streptococcaceae</taxon>
        <taxon>Streptococcus</taxon>
    </lineage>
</organism>
<dbReference type="RefSeq" id="WP_135782876.1">
    <property type="nucleotide sequence ID" value="NZ_MRXY01000003.1"/>
</dbReference>
<evidence type="ECO:0000256" key="1">
    <source>
        <dbReference type="SAM" id="SignalP"/>
    </source>
</evidence>
<evidence type="ECO:0000313" key="3">
    <source>
        <dbReference type="Proteomes" id="UP000297986"/>
    </source>
</evidence>
<dbReference type="AlphaFoldDB" id="A0A4Z1DYQ1"/>
<dbReference type="Proteomes" id="UP000297986">
    <property type="component" value="Unassembled WGS sequence"/>
</dbReference>
<name>A0A4Z1DYQ1_9STRE</name>
<keyword evidence="3" id="KW-1185">Reference proteome</keyword>
<evidence type="ECO:0000313" key="2">
    <source>
        <dbReference type="EMBL" id="TGN92629.1"/>
    </source>
</evidence>